<evidence type="ECO:0000256" key="7">
    <source>
        <dbReference type="ARBA" id="ARBA00023180"/>
    </source>
</evidence>
<dbReference type="InterPro" id="IPR013783">
    <property type="entry name" value="Ig-like_fold"/>
</dbReference>
<reference evidence="9" key="1">
    <citation type="submission" date="2025-08" db="UniProtKB">
        <authorList>
            <consortium name="Ensembl"/>
        </authorList>
    </citation>
    <scope>IDENTIFICATION</scope>
</reference>
<name>A0A3B4V8S9_SERDU</name>
<dbReference type="SMART" id="SM00409">
    <property type="entry name" value="IG"/>
    <property type="match status" value="2"/>
</dbReference>
<keyword evidence="4" id="KW-0391">Immunity</keyword>
<accession>A0A3B4V8S9</accession>
<reference evidence="9" key="2">
    <citation type="submission" date="2025-09" db="UniProtKB">
        <authorList>
            <consortium name="Ensembl"/>
        </authorList>
    </citation>
    <scope>IDENTIFICATION</scope>
</reference>
<evidence type="ECO:0000256" key="2">
    <source>
        <dbReference type="ARBA" id="ARBA00022475"/>
    </source>
</evidence>
<dbReference type="Gene3D" id="2.60.40.10">
    <property type="entry name" value="Immunoglobulins"/>
    <property type="match status" value="2"/>
</dbReference>
<keyword evidence="5" id="KW-0472">Membrane</keyword>
<keyword evidence="2" id="KW-1003">Cell membrane</keyword>
<evidence type="ECO:0000313" key="10">
    <source>
        <dbReference type="Proteomes" id="UP000261420"/>
    </source>
</evidence>
<dbReference type="Proteomes" id="UP000261420">
    <property type="component" value="Unplaced"/>
</dbReference>
<keyword evidence="7" id="KW-0325">Glycoprotein</keyword>
<dbReference type="PANTHER" id="PTHR19433:SF133">
    <property type="entry name" value="IMMUNE-TYPE RECEPTOR 5 PRECURSOR-RELATED"/>
    <property type="match status" value="1"/>
</dbReference>
<dbReference type="Ensembl" id="ENSSDUT00000027685.1">
    <property type="protein sequence ID" value="ENSSDUP00000027203.1"/>
    <property type="gene ID" value="ENSSDUG00000019690.1"/>
</dbReference>
<evidence type="ECO:0000256" key="4">
    <source>
        <dbReference type="ARBA" id="ARBA00022859"/>
    </source>
</evidence>
<dbReference type="GO" id="GO:0002376">
    <property type="term" value="P:immune system process"/>
    <property type="evidence" value="ECO:0007669"/>
    <property type="project" value="UniProtKB-KW"/>
</dbReference>
<dbReference type="InterPro" id="IPR052051">
    <property type="entry name" value="TCR_complex_component"/>
</dbReference>
<dbReference type="GO" id="GO:0005886">
    <property type="term" value="C:plasma membrane"/>
    <property type="evidence" value="ECO:0007669"/>
    <property type="project" value="UniProtKB-SubCell"/>
</dbReference>
<dbReference type="PANTHER" id="PTHR19433">
    <property type="entry name" value="T-CELL RECEPTOR ALPHA CHAIN V REGION-RELATED"/>
    <property type="match status" value="1"/>
</dbReference>
<evidence type="ECO:0000313" key="9">
    <source>
        <dbReference type="Ensembl" id="ENSSDUP00000027203.1"/>
    </source>
</evidence>
<evidence type="ECO:0000256" key="5">
    <source>
        <dbReference type="ARBA" id="ARBA00023136"/>
    </source>
</evidence>
<evidence type="ECO:0000256" key="1">
    <source>
        <dbReference type="ARBA" id="ARBA00004236"/>
    </source>
</evidence>
<dbReference type="InterPro" id="IPR036179">
    <property type="entry name" value="Ig-like_dom_sf"/>
</dbReference>
<evidence type="ECO:0000259" key="8">
    <source>
        <dbReference type="SMART" id="SM00409"/>
    </source>
</evidence>
<sequence length="318" mass="35316">MTCPDISGGLGQVCLLHIFIQWPLIYLSLSDGALLYANLGDNVILPCFYSSSAKNLCWYKQVAGEQPQIISSFYKHSFYNIFYNQFKDDKRFSVHTGAGFYHLNISNVQDSDSAIFRFLSSHFLHLICRSFLQQPLSESVQAGGSVSLNGTVHTGTSDGEHSVYWFRKDTGKSHLGILYVHTHSSSRCVKAAGSESPAQSRCVYNLWRRSVSLSDAGTYYCAVASCGEILFGEGTRLEVEGEQNIISTCSPSFHVMCFLHRLSSSLHVNRTERHLWPSKLSVRPRLCVLSSCVQFGSWPAGGSRPPTIEITSALHHDA</sequence>
<dbReference type="InterPro" id="IPR013106">
    <property type="entry name" value="Ig_V-set"/>
</dbReference>
<dbReference type="GeneTree" id="ENSGT00940000162676"/>
<keyword evidence="6" id="KW-1015">Disulfide bond</keyword>
<organism evidence="9 10">
    <name type="scientific">Seriola dumerili</name>
    <name type="common">Greater amberjack</name>
    <name type="synonym">Caranx dumerili</name>
    <dbReference type="NCBI Taxonomy" id="41447"/>
    <lineage>
        <taxon>Eukaryota</taxon>
        <taxon>Metazoa</taxon>
        <taxon>Chordata</taxon>
        <taxon>Craniata</taxon>
        <taxon>Vertebrata</taxon>
        <taxon>Euteleostomi</taxon>
        <taxon>Actinopterygii</taxon>
        <taxon>Neopterygii</taxon>
        <taxon>Teleostei</taxon>
        <taxon>Neoteleostei</taxon>
        <taxon>Acanthomorphata</taxon>
        <taxon>Carangaria</taxon>
        <taxon>Carangiformes</taxon>
        <taxon>Carangidae</taxon>
        <taxon>Seriola</taxon>
    </lineage>
</organism>
<dbReference type="GO" id="GO:0009617">
    <property type="term" value="P:response to bacterium"/>
    <property type="evidence" value="ECO:0007669"/>
    <property type="project" value="TreeGrafter"/>
</dbReference>
<evidence type="ECO:0000256" key="3">
    <source>
        <dbReference type="ARBA" id="ARBA00022729"/>
    </source>
</evidence>
<protein>
    <recommendedName>
        <fullName evidence="8">Immunoglobulin domain-containing protein</fullName>
    </recommendedName>
</protein>
<keyword evidence="10" id="KW-1185">Reference proteome</keyword>
<comment type="subcellular location">
    <subcellularLocation>
        <location evidence="1">Cell membrane</location>
    </subcellularLocation>
</comment>
<dbReference type="InterPro" id="IPR003599">
    <property type="entry name" value="Ig_sub"/>
</dbReference>
<dbReference type="Pfam" id="PF07686">
    <property type="entry name" value="V-set"/>
    <property type="match status" value="2"/>
</dbReference>
<keyword evidence="3" id="KW-0732">Signal</keyword>
<evidence type="ECO:0000256" key="6">
    <source>
        <dbReference type="ARBA" id="ARBA00023157"/>
    </source>
</evidence>
<proteinExistence type="predicted"/>
<feature type="domain" description="Immunoglobulin" evidence="8">
    <location>
        <begin position="32"/>
        <end position="127"/>
    </location>
</feature>
<dbReference type="CDD" id="cd00099">
    <property type="entry name" value="IgV"/>
    <property type="match status" value="1"/>
</dbReference>
<dbReference type="SUPFAM" id="SSF48726">
    <property type="entry name" value="Immunoglobulin"/>
    <property type="match status" value="2"/>
</dbReference>
<feature type="domain" description="Immunoglobulin" evidence="8">
    <location>
        <begin position="135"/>
        <end position="240"/>
    </location>
</feature>
<dbReference type="AlphaFoldDB" id="A0A3B4V8S9"/>